<dbReference type="EMBL" id="JALLBG020000043">
    <property type="protein sequence ID" value="KAL3770388.1"/>
    <property type="molecule type" value="Genomic_DNA"/>
</dbReference>
<feature type="region of interest" description="Disordered" evidence="1">
    <location>
        <begin position="92"/>
        <end position="111"/>
    </location>
</feature>
<keyword evidence="2" id="KW-1133">Transmembrane helix</keyword>
<comment type="caution">
    <text evidence="3">The sequence shown here is derived from an EMBL/GenBank/DDBJ whole genome shotgun (WGS) entry which is preliminary data.</text>
</comment>
<proteinExistence type="predicted"/>
<sequence>MPSIHFRHRTTARHDENVDDDNVHEDDIWSDNQVGVGVGECDNDAAKLRRRHKSISLCRCRRIVFVAIVIALALSFSLHANDGGGLRTSVSSMNESITSSDNNNEDEENAGGCTFRSYPTSRLYGLSSVASQQQQQQQQQQHPDFLVSTTYIRGKWPIVLNPMEYDTDNQRQTPPSKVCINTASWEQTTSTKNGTKASILSSRLPFTDGQNPSIVSLASEPYNYSPHASSTTRLDHRHLHPLFASLPTMSNEASLSTTSLDQLFLGAIAFGSGQCRFGIVDENELKKEMEEGPPGGKRAVIYVLAPPDSFGNTTPTIDDKGISSSSYFRTLAQSTLHLERDDKYGTSRKAIPLLRSDELSSSSALNKYARIQLEFDDPRLFFHHGRIWILYRNGPLFGYDAQVHNPVHFEQPPRMDNVGSGDRGDGEDGKFYTAFVKASETVIIRGGRNIALISEEPMIAGKHDDGKVRWNPFPKLKALTWVDPVTVVEDIDLRGIDKRLSLMNENEEEKDVDGVNADSNGNDGVGHGRRLRSERQQRKTTYAKSNIHGTNGYMIPLTTTGELLGIAHFHRPEDRRPSQYALHGHHYTHAFFTIARDDDVGTNGTNSAMKTGQRYKLKRLSNEFVFRTNSIPEGMTRPPSDDGDIIQFASGLDLLGSDIDGRAIISYGINDCEGAVFTLSMQIVQQMLIEVQPGQEVVDLMMTMSN</sequence>
<dbReference type="Proteomes" id="UP001530293">
    <property type="component" value="Unassembled WGS sequence"/>
</dbReference>
<name>A0ABD3N2Q2_9STRA</name>
<keyword evidence="2" id="KW-0472">Membrane</keyword>
<organism evidence="3 4">
    <name type="scientific">Discostella pseudostelligera</name>
    <dbReference type="NCBI Taxonomy" id="259834"/>
    <lineage>
        <taxon>Eukaryota</taxon>
        <taxon>Sar</taxon>
        <taxon>Stramenopiles</taxon>
        <taxon>Ochrophyta</taxon>
        <taxon>Bacillariophyta</taxon>
        <taxon>Coscinodiscophyceae</taxon>
        <taxon>Thalassiosirophycidae</taxon>
        <taxon>Stephanodiscales</taxon>
        <taxon>Stephanodiscaceae</taxon>
        <taxon>Discostella</taxon>
    </lineage>
</organism>
<evidence type="ECO:0000313" key="4">
    <source>
        <dbReference type="Proteomes" id="UP001530293"/>
    </source>
</evidence>
<accession>A0ABD3N2Q2</accession>
<reference evidence="3 4" key="1">
    <citation type="submission" date="2024-10" db="EMBL/GenBank/DDBJ databases">
        <title>Updated reference genomes for cyclostephanoid diatoms.</title>
        <authorList>
            <person name="Roberts W.R."/>
            <person name="Alverson A.J."/>
        </authorList>
    </citation>
    <scope>NUCLEOTIDE SEQUENCE [LARGE SCALE GENOMIC DNA]</scope>
    <source>
        <strain evidence="3 4">AJA232-27</strain>
    </source>
</reference>
<keyword evidence="2" id="KW-0812">Transmembrane</keyword>
<gene>
    <name evidence="3" type="ORF">ACHAWU_003608</name>
</gene>
<protein>
    <submittedName>
        <fullName evidence="3">Uncharacterized protein</fullName>
    </submittedName>
</protein>
<keyword evidence="4" id="KW-1185">Reference proteome</keyword>
<evidence type="ECO:0000256" key="2">
    <source>
        <dbReference type="SAM" id="Phobius"/>
    </source>
</evidence>
<evidence type="ECO:0000313" key="3">
    <source>
        <dbReference type="EMBL" id="KAL3770388.1"/>
    </source>
</evidence>
<feature type="transmembrane region" description="Helical" evidence="2">
    <location>
        <begin position="60"/>
        <end position="80"/>
    </location>
</feature>
<evidence type="ECO:0000256" key="1">
    <source>
        <dbReference type="SAM" id="MobiDB-lite"/>
    </source>
</evidence>
<feature type="region of interest" description="Disordered" evidence="1">
    <location>
        <begin position="1"/>
        <end position="24"/>
    </location>
</feature>
<feature type="compositionally biased region" description="Basic residues" evidence="1">
    <location>
        <begin position="1"/>
        <end position="11"/>
    </location>
</feature>
<feature type="region of interest" description="Disordered" evidence="1">
    <location>
        <begin position="506"/>
        <end position="541"/>
    </location>
</feature>
<dbReference type="AlphaFoldDB" id="A0ABD3N2Q2"/>